<comment type="caution">
    <text evidence="2">The sequence shown here is derived from an EMBL/GenBank/DDBJ whole genome shotgun (WGS) entry which is preliminary data.</text>
</comment>
<accession>A0ABS5URA4</accession>
<evidence type="ECO:0000256" key="1">
    <source>
        <dbReference type="SAM" id="SignalP"/>
    </source>
</evidence>
<dbReference type="InterPro" id="IPR012334">
    <property type="entry name" value="Pectin_lyas_fold"/>
</dbReference>
<keyword evidence="1" id="KW-0732">Signal</keyword>
<gene>
    <name evidence="2" type="ORF">JS528_09275</name>
</gene>
<feature type="chain" id="PRO_5045796291" description="Right handed beta helix domain-containing protein" evidence="1">
    <location>
        <begin position="21"/>
        <end position="344"/>
    </location>
</feature>
<organism evidence="2 3">
    <name type="scientific">Bifidobacterium santillanense</name>
    <dbReference type="NCBI Taxonomy" id="2809028"/>
    <lineage>
        <taxon>Bacteria</taxon>
        <taxon>Bacillati</taxon>
        <taxon>Actinomycetota</taxon>
        <taxon>Actinomycetes</taxon>
        <taxon>Bifidobacteriales</taxon>
        <taxon>Bifidobacteriaceae</taxon>
        <taxon>Bifidobacterium</taxon>
    </lineage>
</organism>
<keyword evidence="3" id="KW-1185">Reference proteome</keyword>
<dbReference type="EMBL" id="JAFEJS010000011">
    <property type="protein sequence ID" value="MBT1173526.1"/>
    <property type="molecule type" value="Genomic_DNA"/>
</dbReference>
<sequence length="344" mass="34639">MAPRKLVGVIAALCTLGALAVVPAANALDDGSVGSTAVPYSEDVVKTLTTTTPEEAALQPAKIRVLMAPAESGSPNGNHGILQDGVTGTKPNAVAKDWQKVIDAAKEGDTVTLTGIVSSSLTVRKKLTITAAKDAVVTGSLRIAADGVTVKGANFKLDPATNVNGQNVIVSGAKNVRITGNTFTIAAGDPAAGASNNKDWQPSSVWLEQGAAGTVISGNTFKLGQVVNNSAVGVNIVGNGSKPNVDTVIKNNTVSAGPISGAGTSGSMMFVVGNGNTPAGTYGITGLTFSGNTVTNDTGLSADSLAPTPLPSLRPRAQLFPATPSKATRPCPTAYGRVRGRMPI</sequence>
<dbReference type="RefSeq" id="WP_214358780.1">
    <property type="nucleotide sequence ID" value="NZ_JAFEJS010000011.1"/>
</dbReference>
<evidence type="ECO:0000313" key="2">
    <source>
        <dbReference type="EMBL" id="MBT1173526.1"/>
    </source>
</evidence>
<protein>
    <recommendedName>
        <fullName evidence="4">Right handed beta helix domain-containing protein</fullName>
    </recommendedName>
</protein>
<reference evidence="2 3" key="1">
    <citation type="journal article" date="2021" name="Environ. Microbiol.">
        <title>Genetic insights into the dark matter of the mammalian gut microbiota through targeted genome reconstruction.</title>
        <authorList>
            <person name="Lugli G.A."/>
            <person name="Alessandri G."/>
            <person name="Milani C."/>
            <person name="Viappiani A."/>
            <person name="Fontana F."/>
            <person name="Tarracchini C."/>
            <person name="Mancabelli L."/>
            <person name="Argentini C."/>
            <person name="Ruiz L."/>
            <person name="Margolles A."/>
            <person name="van Sinderen D."/>
            <person name="Turroni F."/>
            <person name="Ventura M."/>
        </authorList>
    </citation>
    <scope>NUCLEOTIDE SEQUENCE [LARGE SCALE GENOMIC DNA]</scope>
    <source>
        <strain evidence="2 3">MA2</strain>
    </source>
</reference>
<feature type="signal peptide" evidence="1">
    <location>
        <begin position="1"/>
        <end position="20"/>
    </location>
</feature>
<name>A0ABS5URA4_9BIFI</name>
<evidence type="ECO:0000313" key="3">
    <source>
        <dbReference type="Proteomes" id="UP000773064"/>
    </source>
</evidence>
<dbReference type="Proteomes" id="UP000773064">
    <property type="component" value="Unassembled WGS sequence"/>
</dbReference>
<dbReference type="Gene3D" id="2.160.20.10">
    <property type="entry name" value="Single-stranded right-handed beta-helix, Pectin lyase-like"/>
    <property type="match status" value="1"/>
</dbReference>
<dbReference type="InterPro" id="IPR011050">
    <property type="entry name" value="Pectin_lyase_fold/virulence"/>
</dbReference>
<proteinExistence type="predicted"/>
<evidence type="ECO:0008006" key="4">
    <source>
        <dbReference type="Google" id="ProtNLM"/>
    </source>
</evidence>
<dbReference type="SUPFAM" id="SSF51126">
    <property type="entry name" value="Pectin lyase-like"/>
    <property type="match status" value="1"/>
</dbReference>